<evidence type="ECO:0000256" key="1">
    <source>
        <dbReference type="SAM" id="Phobius"/>
    </source>
</evidence>
<sequence length="160" mass="17644">MLQETGLVTKIENDIVWVNTQSKLACSSCKVESTCGNAILEKYLSGKVFVSKIKNELGAKVGDEVIIEIPKASVTRASFIAYVIPLFGLIMGAVIGEYWLKSELASIAVSFFGLICGLAYISFYNRKQADNERYTPKMVSKVSTSIRALEFDSIKVKNIE</sequence>
<dbReference type="InterPro" id="IPR007359">
    <property type="entry name" value="SigmaE_reg_RseC_MucC"/>
</dbReference>
<dbReference type="Proteomes" id="UP000315439">
    <property type="component" value="Unassembled WGS sequence"/>
</dbReference>
<name>A0A545U687_9GAMM</name>
<feature type="transmembrane region" description="Helical" evidence="1">
    <location>
        <begin position="105"/>
        <end position="124"/>
    </location>
</feature>
<dbReference type="PANTHER" id="PTHR35867">
    <property type="entry name" value="PROTEIN RSEC"/>
    <property type="match status" value="1"/>
</dbReference>
<reference evidence="2 3" key="1">
    <citation type="submission" date="2019-07" db="EMBL/GenBank/DDBJ databases">
        <title>Draft genome for Aliikangiella sp. M105.</title>
        <authorList>
            <person name="Wang G."/>
        </authorList>
    </citation>
    <scope>NUCLEOTIDE SEQUENCE [LARGE SCALE GENOMIC DNA]</scope>
    <source>
        <strain evidence="2 3">M105</strain>
    </source>
</reference>
<dbReference type="OrthoDB" id="9795854at2"/>
<dbReference type="PIRSF" id="PIRSF004923">
    <property type="entry name" value="RseC"/>
    <property type="match status" value="1"/>
</dbReference>
<keyword evidence="1" id="KW-1133">Transmembrane helix</keyword>
<feature type="transmembrane region" description="Helical" evidence="1">
    <location>
        <begin position="79"/>
        <end position="99"/>
    </location>
</feature>
<evidence type="ECO:0000313" key="2">
    <source>
        <dbReference type="EMBL" id="TQV84990.1"/>
    </source>
</evidence>
<dbReference type="PANTHER" id="PTHR35867:SF1">
    <property type="entry name" value="PROTEIN RSEC"/>
    <property type="match status" value="1"/>
</dbReference>
<organism evidence="2 3">
    <name type="scientific">Aliikangiella coralliicola</name>
    <dbReference type="NCBI Taxonomy" id="2592383"/>
    <lineage>
        <taxon>Bacteria</taxon>
        <taxon>Pseudomonadati</taxon>
        <taxon>Pseudomonadota</taxon>
        <taxon>Gammaproteobacteria</taxon>
        <taxon>Oceanospirillales</taxon>
        <taxon>Pleioneaceae</taxon>
        <taxon>Aliikangiella</taxon>
    </lineage>
</organism>
<keyword evidence="1" id="KW-0472">Membrane</keyword>
<dbReference type="AlphaFoldDB" id="A0A545U687"/>
<gene>
    <name evidence="2" type="ORF">FLL46_21615</name>
</gene>
<dbReference type="EMBL" id="VIKS01000013">
    <property type="protein sequence ID" value="TQV84990.1"/>
    <property type="molecule type" value="Genomic_DNA"/>
</dbReference>
<comment type="caution">
    <text evidence="2">The sequence shown here is derived from an EMBL/GenBank/DDBJ whole genome shotgun (WGS) entry which is preliminary data.</text>
</comment>
<accession>A0A545U687</accession>
<keyword evidence="1" id="KW-0812">Transmembrane</keyword>
<dbReference type="Pfam" id="PF04246">
    <property type="entry name" value="RseC_MucC"/>
    <property type="match status" value="1"/>
</dbReference>
<evidence type="ECO:0000313" key="3">
    <source>
        <dbReference type="Proteomes" id="UP000315439"/>
    </source>
</evidence>
<protein>
    <submittedName>
        <fullName evidence="2">SoxR reducing system RseC family protein</fullName>
    </submittedName>
</protein>
<keyword evidence="3" id="KW-1185">Reference proteome</keyword>
<dbReference type="RefSeq" id="WP_142933619.1">
    <property type="nucleotide sequence ID" value="NZ_ML660169.1"/>
</dbReference>
<proteinExistence type="predicted"/>
<dbReference type="InterPro" id="IPR026268">
    <property type="entry name" value="RseC"/>
</dbReference>